<protein>
    <submittedName>
        <fullName evidence="2">Uncharacterized protein</fullName>
    </submittedName>
</protein>
<evidence type="ECO:0000313" key="3">
    <source>
        <dbReference type="Proteomes" id="UP000663828"/>
    </source>
</evidence>
<accession>A0A816FBU9</accession>
<dbReference type="AlphaFoldDB" id="A0A816FBU9"/>
<keyword evidence="3" id="KW-1185">Reference proteome</keyword>
<proteinExistence type="predicted"/>
<dbReference type="Proteomes" id="UP000663828">
    <property type="component" value="Unassembled WGS sequence"/>
</dbReference>
<gene>
    <name evidence="1" type="ORF">EDS130_LOCUS39543</name>
    <name evidence="2" type="ORF">XAT740_LOCUS56588</name>
</gene>
<comment type="caution">
    <text evidence="2">The sequence shown here is derived from an EMBL/GenBank/DDBJ whole genome shotgun (WGS) entry which is preliminary data.</text>
</comment>
<dbReference type="Proteomes" id="UP000663852">
    <property type="component" value="Unassembled WGS sequence"/>
</dbReference>
<name>A0A816FBU9_ADIRI</name>
<evidence type="ECO:0000313" key="1">
    <source>
        <dbReference type="EMBL" id="CAF1451426.1"/>
    </source>
</evidence>
<reference evidence="2" key="1">
    <citation type="submission" date="2021-02" db="EMBL/GenBank/DDBJ databases">
        <authorList>
            <person name="Nowell W R."/>
        </authorList>
    </citation>
    <scope>NUCLEOTIDE SEQUENCE</scope>
</reference>
<sequence length="133" mass="15005">MTDEIEEKLQDLTKNQLNVNQDSDIGRSMTSLKRIVKQFVPTLNEVTRSKQPAIANIELQSDNSPTISHLLSKQMNSVTVDLHNNELHGSCNVVNEKYIEAIENIKVVEFISSEATAKRKQNVHVCNNMIALM</sequence>
<organism evidence="2 3">
    <name type="scientific">Adineta ricciae</name>
    <name type="common">Rotifer</name>
    <dbReference type="NCBI Taxonomy" id="249248"/>
    <lineage>
        <taxon>Eukaryota</taxon>
        <taxon>Metazoa</taxon>
        <taxon>Spiralia</taxon>
        <taxon>Gnathifera</taxon>
        <taxon>Rotifera</taxon>
        <taxon>Eurotatoria</taxon>
        <taxon>Bdelloidea</taxon>
        <taxon>Adinetida</taxon>
        <taxon>Adinetidae</taxon>
        <taxon>Adineta</taxon>
    </lineage>
</organism>
<evidence type="ECO:0000313" key="2">
    <source>
        <dbReference type="EMBL" id="CAF1659580.1"/>
    </source>
</evidence>
<dbReference type="EMBL" id="CAJNOR010011184">
    <property type="protein sequence ID" value="CAF1659580.1"/>
    <property type="molecule type" value="Genomic_DNA"/>
</dbReference>
<dbReference type="EMBL" id="CAJNOJ010000447">
    <property type="protein sequence ID" value="CAF1451426.1"/>
    <property type="molecule type" value="Genomic_DNA"/>
</dbReference>